<dbReference type="SMART" id="SM00304">
    <property type="entry name" value="HAMP"/>
    <property type="match status" value="1"/>
</dbReference>
<dbReference type="InterPro" id="IPR005467">
    <property type="entry name" value="His_kinase_dom"/>
</dbReference>
<dbReference type="InterPro" id="IPR036097">
    <property type="entry name" value="HisK_dim/P_sf"/>
</dbReference>
<dbReference type="SMART" id="SM00387">
    <property type="entry name" value="HATPase_c"/>
    <property type="match status" value="1"/>
</dbReference>
<sequence>MQTDVFKSHRSFILELTLRYCLSFTVLLLLLGGLSYFSLRRVLYENLDQGLQVIGRSEADFASKGQHLHLHPTANVNPGSDTHTLPRYVQIVNPEGQILAVNFAHQTAPLPLELKRLHSNNKQAQYLTVHYQKADFRQLYLPFSYQNQVYFLIVVSPLRPLQSTLDSVFNAYFWLSTLLLCLAGIMGWLLAHDAVKPLHRITLTAQAIGVGQLSERIPIAPDTPREFAELTAVLNQMLARLENAVQNLKQFSADASHELKTPLSVLKGELQVALRRERNPQEYQALLNSNLEEVNRLIALTEGLLALSRWEQEEPQKGESNLQALFKELQARYADLAQKQKIDLKIEVPEKNLHCPVARLYLSQILSNLLDNALRFSQAQQTVWLRAGETKEQVWIQVQDQGPGIAPDEQKKIFERFYQIEASRSENRSHFGIGLSLSKAITEAHQGQIKVVSSPRQGACFEVRFPKS</sequence>
<dbReference type="SUPFAM" id="SSF55874">
    <property type="entry name" value="ATPase domain of HSP90 chaperone/DNA topoisomerase II/histidine kinase"/>
    <property type="match status" value="1"/>
</dbReference>
<dbReference type="PROSITE" id="PS50109">
    <property type="entry name" value="HIS_KIN"/>
    <property type="match status" value="1"/>
</dbReference>
<organism evidence="15 16">
    <name type="scientific">bacterium (Candidatus Blackallbacteria) CG17_big_fil_post_rev_8_21_14_2_50_48_46</name>
    <dbReference type="NCBI Taxonomy" id="2014261"/>
    <lineage>
        <taxon>Bacteria</taxon>
        <taxon>Candidatus Blackallbacteria</taxon>
    </lineage>
</organism>
<evidence type="ECO:0000259" key="14">
    <source>
        <dbReference type="PROSITE" id="PS50885"/>
    </source>
</evidence>
<dbReference type="SMART" id="SM00388">
    <property type="entry name" value="HisKA"/>
    <property type="match status" value="1"/>
</dbReference>
<protein>
    <recommendedName>
        <fullName evidence="3">histidine kinase</fullName>
        <ecNumber evidence="3">2.7.13.3</ecNumber>
    </recommendedName>
</protein>
<dbReference type="FunFam" id="3.30.565.10:FF:000006">
    <property type="entry name" value="Sensor histidine kinase WalK"/>
    <property type="match status" value="1"/>
</dbReference>
<evidence type="ECO:0000313" key="16">
    <source>
        <dbReference type="Proteomes" id="UP000231019"/>
    </source>
</evidence>
<accession>A0A2M7G6Z7</accession>
<comment type="catalytic activity">
    <reaction evidence="1">
        <text>ATP + protein L-histidine = ADP + protein N-phospho-L-histidine.</text>
        <dbReference type="EC" id="2.7.13.3"/>
    </reaction>
</comment>
<dbReference type="Gene3D" id="3.30.565.10">
    <property type="entry name" value="Histidine kinase-like ATPase, C-terminal domain"/>
    <property type="match status" value="1"/>
</dbReference>
<keyword evidence="7" id="KW-0418">Kinase</keyword>
<evidence type="ECO:0000256" key="4">
    <source>
        <dbReference type="ARBA" id="ARBA00022553"/>
    </source>
</evidence>
<keyword evidence="4" id="KW-0597">Phosphoprotein</keyword>
<dbReference type="InterPro" id="IPR004358">
    <property type="entry name" value="Sig_transdc_His_kin-like_C"/>
</dbReference>
<evidence type="ECO:0000256" key="8">
    <source>
        <dbReference type="ARBA" id="ARBA00022989"/>
    </source>
</evidence>
<comment type="caution">
    <text evidence="15">The sequence shown here is derived from an EMBL/GenBank/DDBJ whole genome shotgun (WGS) entry which is preliminary data.</text>
</comment>
<keyword evidence="5" id="KW-0808">Transferase</keyword>
<keyword evidence="11" id="KW-0175">Coiled coil</keyword>
<dbReference type="GO" id="GO:0005886">
    <property type="term" value="C:plasma membrane"/>
    <property type="evidence" value="ECO:0007669"/>
    <property type="project" value="TreeGrafter"/>
</dbReference>
<evidence type="ECO:0000256" key="6">
    <source>
        <dbReference type="ARBA" id="ARBA00022692"/>
    </source>
</evidence>
<dbReference type="PRINTS" id="PR00344">
    <property type="entry name" value="BCTRLSENSOR"/>
</dbReference>
<evidence type="ECO:0000259" key="13">
    <source>
        <dbReference type="PROSITE" id="PS50109"/>
    </source>
</evidence>
<keyword evidence="6 12" id="KW-0812">Transmembrane</keyword>
<dbReference type="CDD" id="cd00082">
    <property type="entry name" value="HisKA"/>
    <property type="match status" value="1"/>
</dbReference>
<dbReference type="Proteomes" id="UP000231019">
    <property type="component" value="Unassembled WGS sequence"/>
</dbReference>
<feature type="domain" description="Histidine kinase" evidence="13">
    <location>
        <begin position="254"/>
        <end position="468"/>
    </location>
</feature>
<evidence type="ECO:0000256" key="11">
    <source>
        <dbReference type="SAM" id="Coils"/>
    </source>
</evidence>
<dbReference type="InterPro" id="IPR003594">
    <property type="entry name" value="HATPase_dom"/>
</dbReference>
<feature type="transmembrane region" description="Helical" evidence="12">
    <location>
        <begin position="20"/>
        <end position="39"/>
    </location>
</feature>
<evidence type="ECO:0000256" key="3">
    <source>
        <dbReference type="ARBA" id="ARBA00012438"/>
    </source>
</evidence>
<dbReference type="SUPFAM" id="SSF47384">
    <property type="entry name" value="Homodimeric domain of signal transducing histidine kinase"/>
    <property type="match status" value="1"/>
</dbReference>
<evidence type="ECO:0000256" key="7">
    <source>
        <dbReference type="ARBA" id="ARBA00022777"/>
    </source>
</evidence>
<dbReference type="AlphaFoldDB" id="A0A2M7G6Z7"/>
<gene>
    <name evidence="15" type="ORF">COW36_07440</name>
</gene>
<dbReference type="Pfam" id="PF00512">
    <property type="entry name" value="HisKA"/>
    <property type="match status" value="1"/>
</dbReference>
<dbReference type="PANTHER" id="PTHR45436">
    <property type="entry name" value="SENSOR HISTIDINE KINASE YKOH"/>
    <property type="match status" value="1"/>
</dbReference>
<dbReference type="GO" id="GO:0000155">
    <property type="term" value="F:phosphorelay sensor kinase activity"/>
    <property type="evidence" value="ECO:0007669"/>
    <property type="project" value="InterPro"/>
</dbReference>
<keyword evidence="9" id="KW-0902">Two-component regulatory system</keyword>
<evidence type="ECO:0000256" key="1">
    <source>
        <dbReference type="ARBA" id="ARBA00000085"/>
    </source>
</evidence>
<dbReference type="Pfam" id="PF02518">
    <property type="entry name" value="HATPase_c"/>
    <property type="match status" value="1"/>
</dbReference>
<evidence type="ECO:0000256" key="5">
    <source>
        <dbReference type="ARBA" id="ARBA00022679"/>
    </source>
</evidence>
<keyword evidence="10 12" id="KW-0472">Membrane</keyword>
<dbReference type="CDD" id="cd00075">
    <property type="entry name" value="HATPase"/>
    <property type="match status" value="1"/>
</dbReference>
<dbReference type="EMBL" id="PFFQ01000020">
    <property type="protein sequence ID" value="PIW17769.1"/>
    <property type="molecule type" value="Genomic_DNA"/>
</dbReference>
<feature type="coiled-coil region" evidence="11">
    <location>
        <begin position="227"/>
        <end position="258"/>
    </location>
</feature>
<dbReference type="FunFam" id="1.10.287.130:FF:000001">
    <property type="entry name" value="Two-component sensor histidine kinase"/>
    <property type="match status" value="1"/>
</dbReference>
<name>A0A2M7G6Z7_9BACT</name>
<dbReference type="CDD" id="cd06225">
    <property type="entry name" value="HAMP"/>
    <property type="match status" value="1"/>
</dbReference>
<comment type="subcellular location">
    <subcellularLocation>
        <location evidence="2">Membrane</location>
    </subcellularLocation>
</comment>
<evidence type="ECO:0000256" key="2">
    <source>
        <dbReference type="ARBA" id="ARBA00004370"/>
    </source>
</evidence>
<dbReference type="Gene3D" id="6.10.340.10">
    <property type="match status" value="1"/>
</dbReference>
<evidence type="ECO:0000256" key="9">
    <source>
        <dbReference type="ARBA" id="ARBA00023012"/>
    </source>
</evidence>
<dbReference type="InterPro" id="IPR036890">
    <property type="entry name" value="HATPase_C_sf"/>
</dbReference>
<dbReference type="Gene3D" id="1.10.287.130">
    <property type="match status" value="1"/>
</dbReference>
<proteinExistence type="predicted"/>
<dbReference type="InterPro" id="IPR003660">
    <property type="entry name" value="HAMP_dom"/>
</dbReference>
<dbReference type="PANTHER" id="PTHR45436:SF5">
    <property type="entry name" value="SENSOR HISTIDINE KINASE TRCS"/>
    <property type="match status" value="1"/>
</dbReference>
<dbReference type="PROSITE" id="PS50885">
    <property type="entry name" value="HAMP"/>
    <property type="match status" value="1"/>
</dbReference>
<feature type="transmembrane region" description="Helical" evidence="12">
    <location>
        <begin position="171"/>
        <end position="191"/>
    </location>
</feature>
<dbReference type="InterPro" id="IPR050428">
    <property type="entry name" value="TCS_sensor_his_kinase"/>
</dbReference>
<dbReference type="Pfam" id="PF00672">
    <property type="entry name" value="HAMP"/>
    <property type="match status" value="1"/>
</dbReference>
<evidence type="ECO:0000256" key="12">
    <source>
        <dbReference type="SAM" id="Phobius"/>
    </source>
</evidence>
<evidence type="ECO:0000256" key="10">
    <source>
        <dbReference type="ARBA" id="ARBA00023136"/>
    </source>
</evidence>
<evidence type="ECO:0000313" key="15">
    <source>
        <dbReference type="EMBL" id="PIW17769.1"/>
    </source>
</evidence>
<feature type="domain" description="HAMP" evidence="14">
    <location>
        <begin position="192"/>
        <end position="246"/>
    </location>
</feature>
<dbReference type="InterPro" id="IPR003661">
    <property type="entry name" value="HisK_dim/P_dom"/>
</dbReference>
<dbReference type="EC" id="2.7.13.3" evidence="3"/>
<reference evidence="15 16" key="1">
    <citation type="submission" date="2017-09" db="EMBL/GenBank/DDBJ databases">
        <title>Depth-based differentiation of microbial function through sediment-hosted aquifers and enrichment of novel symbionts in the deep terrestrial subsurface.</title>
        <authorList>
            <person name="Probst A.J."/>
            <person name="Ladd B."/>
            <person name="Jarett J.K."/>
            <person name="Geller-Mcgrath D.E."/>
            <person name="Sieber C.M."/>
            <person name="Emerson J.B."/>
            <person name="Anantharaman K."/>
            <person name="Thomas B.C."/>
            <person name="Malmstrom R."/>
            <person name="Stieglmeier M."/>
            <person name="Klingl A."/>
            <person name="Woyke T."/>
            <person name="Ryan C.M."/>
            <person name="Banfield J.F."/>
        </authorList>
    </citation>
    <scope>NUCLEOTIDE SEQUENCE [LARGE SCALE GENOMIC DNA]</scope>
    <source>
        <strain evidence="15">CG17_big_fil_post_rev_8_21_14_2_50_48_46</strain>
    </source>
</reference>
<keyword evidence="8 12" id="KW-1133">Transmembrane helix</keyword>